<keyword evidence="2" id="KW-0732">Signal</keyword>
<feature type="chain" id="PRO_5015863170" evidence="2">
    <location>
        <begin position="29"/>
        <end position="642"/>
    </location>
</feature>
<keyword evidence="4" id="KW-1185">Reference proteome</keyword>
<evidence type="ECO:0000313" key="4">
    <source>
        <dbReference type="Proteomes" id="UP000247498"/>
    </source>
</evidence>
<sequence length="642" mass="59961">MMRGRSKRGTVAAVAVMLLLGLVGSAHAGGGRALRQMPDLAALGAGAPGAGAPIAAGPPPSGGGGGGGGGNPFSMGGGGGGGGGGGNPFSMGGGGGGGGGMPSLGRPEPPSGGGGAFGRPMPMPAPAPSGGGGGGGGNPFNPPSGGGNPFSPPSGGGGGNPFNPPSGGGGGNPFSPPSGGGGGSPFNPPSGGGSPFNPPPMPSPPTGGNPFSGPGGGPSFGRPMPMPAPMPAPGGPSGGGGDDKGGGNGGNGNGGSPVMPPSGPGNSNPFSPPSNGNGGNGNPFSPPSNGNGNGGNPFNGGGGNNGGDNGGNNGGNPFNPPSAGGGKDDKGGSGPGTVLPLPSPVPSPGDAGGPAVTRPYDREVISGLAPSSPPKPSGPDPGPPSSEARQFANQIGSADAGSVAREMVDSSNAGRTSVVAQGIVDAAAAGRRDRVGSAFADAAALNRGATAQVLTQSANYALARGQSAAFADAAADAFVASRRRGSVKNYGLAMADAINQGGDYGRYTYGQALARAIASGGDGQAAVAEATAEVFCQGNSYATAWSSAFAVALTQDQNGCLVLSQARAMAMASCGGGAFNSYSSSDASTRVLGFCGLLPPGVFPGFGYSGSNGGGQTWAGRKLLAQPMTPAVTPASMAAAAA</sequence>
<evidence type="ECO:0000256" key="1">
    <source>
        <dbReference type="SAM" id="MobiDB-lite"/>
    </source>
</evidence>
<feature type="compositionally biased region" description="Pro residues" evidence="1">
    <location>
        <begin position="224"/>
        <end position="234"/>
    </location>
</feature>
<feature type="compositionally biased region" description="Pro residues" evidence="1">
    <location>
        <begin position="196"/>
        <end position="207"/>
    </location>
</feature>
<feature type="signal peptide" evidence="2">
    <location>
        <begin position="1"/>
        <end position="28"/>
    </location>
</feature>
<dbReference type="Proteomes" id="UP000247498">
    <property type="component" value="Unassembled WGS sequence"/>
</dbReference>
<feature type="compositionally biased region" description="Low complexity" evidence="1">
    <location>
        <begin position="264"/>
        <end position="275"/>
    </location>
</feature>
<dbReference type="OrthoDB" id="549123at2759"/>
<dbReference type="AlphaFoldDB" id="A0A2V0NQ97"/>
<feature type="compositionally biased region" description="Gly residues" evidence="1">
    <location>
        <begin position="291"/>
        <end position="314"/>
    </location>
</feature>
<comment type="caution">
    <text evidence="3">The sequence shown here is derived from an EMBL/GenBank/DDBJ whole genome shotgun (WGS) entry which is preliminary data.</text>
</comment>
<feature type="region of interest" description="Disordered" evidence="1">
    <location>
        <begin position="52"/>
        <end position="390"/>
    </location>
</feature>
<feature type="compositionally biased region" description="Gly residues" evidence="1">
    <location>
        <begin position="129"/>
        <end position="194"/>
    </location>
</feature>
<gene>
    <name evidence="3" type="ORF">Rsub_02532</name>
</gene>
<feature type="compositionally biased region" description="Gly residues" evidence="1">
    <location>
        <begin position="235"/>
        <end position="255"/>
    </location>
</feature>
<evidence type="ECO:0000313" key="3">
    <source>
        <dbReference type="EMBL" id="GBF89828.1"/>
    </source>
</evidence>
<feature type="compositionally biased region" description="Pro residues" evidence="1">
    <location>
        <begin position="371"/>
        <end position="384"/>
    </location>
</feature>
<organism evidence="3 4">
    <name type="scientific">Raphidocelis subcapitata</name>
    <dbReference type="NCBI Taxonomy" id="307507"/>
    <lineage>
        <taxon>Eukaryota</taxon>
        <taxon>Viridiplantae</taxon>
        <taxon>Chlorophyta</taxon>
        <taxon>core chlorophytes</taxon>
        <taxon>Chlorophyceae</taxon>
        <taxon>CS clade</taxon>
        <taxon>Sphaeropleales</taxon>
        <taxon>Selenastraceae</taxon>
        <taxon>Raphidocelis</taxon>
    </lineage>
</organism>
<protein>
    <submittedName>
        <fullName evidence="3">Uncharacterized protein</fullName>
    </submittedName>
</protein>
<feature type="compositionally biased region" description="Gly residues" evidence="1">
    <location>
        <begin position="62"/>
        <end position="102"/>
    </location>
</feature>
<name>A0A2V0NQ97_9CHLO</name>
<dbReference type="InParanoid" id="A0A2V0NQ97"/>
<proteinExistence type="predicted"/>
<dbReference type="EMBL" id="BDRX01000013">
    <property type="protein sequence ID" value="GBF89828.1"/>
    <property type="molecule type" value="Genomic_DNA"/>
</dbReference>
<accession>A0A2V0NQ97</accession>
<reference evidence="3 4" key="1">
    <citation type="journal article" date="2018" name="Sci. Rep.">
        <title>Raphidocelis subcapitata (=Pseudokirchneriella subcapitata) provides an insight into genome evolution and environmental adaptations in the Sphaeropleales.</title>
        <authorList>
            <person name="Suzuki S."/>
            <person name="Yamaguchi H."/>
            <person name="Nakajima N."/>
            <person name="Kawachi M."/>
        </authorList>
    </citation>
    <scope>NUCLEOTIDE SEQUENCE [LARGE SCALE GENOMIC DNA]</scope>
    <source>
        <strain evidence="3 4">NIES-35</strain>
    </source>
</reference>
<evidence type="ECO:0000256" key="2">
    <source>
        <dbReference type="SAM" id="SignalP"/>
    </source>
</evidence>